<reference evidence="7 8" key="1">
    <citation type="submission" date="2019-11" db="EMBL/GenBank/DDBJ databases">
        <authorList>
            <person name="Zhang J."/>
            <person name="Sun C."/>
        </authorList>
    </citation>
    <scope>NUCLEOTIDE SEQUENCE [LARGE SCALE GENOMIC DNA]</scope>
    <source>
        <strain evidence="8">sp2</strain>
    </source>
</reference>
<keyword evidence="1" id="KW-0540">Nuclease</keyword>
<evidence type="ECO:0000256" key="1">
    <source>
        <dbReference type="ARBA" id="ARBA00022722"/>
    </source>
</evidence>
<comment type="function">
    <text evidence="4">DNA polymerase III is a complex, multichain enzyme responsible for most of the replicative synthesis in bacteria. The epsilon subunit contain the editing function and is a proofreading 3'-5' exonuclease.</text>
</comment>
<dbReference type="GO" id="GO:0006259">
    <property type="term" value="P:DNA metabolic process"/>
    <property type="evidence" value="ECO:0007669"/>
    <property type="project" value="UniProtKB-ARBA"/>
</dbReference>
<evidence type="ECO:0000313" key="7">
    <source>
        <dbReference type="EMBL" id="QGT78593.1"/>
    </source>
</evidence>
<dbReference type="Gene3D" id="3.30.420.10">
    <property type="entry name" value="Ribonuclease H-like superfamily/Ribonuclease H"/>
    <property type="match status" value="1"/>
</dbReference>
<evidence type="ECO:0000256" key="2">
    <source>
        <dbReference type="ARBA" id="ARBA00022801"/>
    </source>
</evidence>
<gene>
    <name evidence="7" type="ORF">GM160_06610</name>
</gene>
<dbReference type="Proteomes" id="UP000427716">
    <property type="component" value="Chromosome"/>
</dbReference>
<feature type="domain" description="Exonuclease" evidence="6">
    <location>
        <begin position="75"/>
        <end position="249"/>
    </location>
</feature>
<dbReference type="GO" id="GO:0003676">
    <property type="term" value="F:nucleic acid binding"/>
    <property type="evidence" value="ECO:0007669"/>
    <property type="project" value="InterPro"/>
</dbReference>
<protein>
    <submittedName>
        <fullName evidence="7">3'-5' exonuclease</fullName>
    </submittedName>
</protein>
<evidence type="ECO:0000256" key="5">
    <source>
        <dbReference type="ARBA" id="ARBA00026073"/>
    </source>
</evidence>
<dbReference type="Pfam" id="PF00929">
    <property type="entry name" value="RNase_T"/>
    <property type="match status" value="1"/>
</dbReference>
<dbReference type="SUPFAM" id="SSF53098">
    <property type="entry name" value="Ribonuclease H-like"/>
    <property type="match status" value="1"/>
</dbReference>
<dbReference type="InterPro" id="IPR036397">
    <property type="entry name" value="RNaseH_sf"/>
</dbReference>
<dbReference type="InterPro" id="IPR013520">
    <property type="entry name" value="Ribonucl_H"/>
</dbReference>
<dbReference type="EMBL" id="CP046415">
    <property type="protein sequence ID" value="QGT78593.1"/>
    <property type="molecule type" value="Genomic_DNA"/>
</dbReference>
<evidence type="ECO:0000256" key="4">
    <source>
        <dbReference type="ARBA" id="ARBA00025483"/>
    </source>
</evidence>
<evidence type="ECO:0000313" key="8">
    <source>
        <dbReference type="Proteomes" id="UP000427716"/>
    </source>
</evidence>
<proteinExistence type="predicted"/>
<organism evidence="7 8">
    <name type="scientific">Guyparkeria halophila</name>
    <dbReference type="NCBI Taxonomy" id="47960"/>
    <lineage>
        <taxon>Bacteria</taxon>
        <taxon>Pseudomonadati</taxon>
        <taxon>Pseudomonadota</taxon>
        <taxon>Gammaproteobacteria</taxon>
        <taxon>Chromatiales</taxon>
        <taxon>Thioalkalibacteraceae</taxon>
        <taxon>Guyparkeria</taxon>
    </lineage>
</organism>
<sequence>MPSGWSMTTSAGCVPPSTSAAPAEMARLRLSWFPHASWLALRRRYHRRRAKPDSALVHFLDTPVADIDADWRQGEYLVLDFETTGLDPRQDRLLSVGWVVMRGPTIDLSTAHHEVINPRIGIPEQSAVIHCITDDAAAEGLPERVALEQVLEALTGRVLVAHNARFEIAFLNAACRRQFGAGLAIPVIDTLQLARQGFERRHLHHGPGELRLDALRGRYHLPRYHAHHALIDALATAELHSALCQDRVSPTGRLAVRNLLSVL</sequence>
<evidence type="ECO:0000256" key="3">
    <source>
        <dbReference type="ARBA" id="ARBA00022839"/>
    </source>
</evidence>
<dbReference type="FunFam" id="3.30.420.10:FF:000045">
    <property type="entry name" value="3'-5' exonuclease DinG"/>
    <property type="match status" value="1"/>
</dbReference>
<keyword evidence="2" id="KW-0378">Hydrolase</keyword>
<dbReference type="CDD" id="cd06127">
    <property type="entry name" value="DEDDh"/>
    <property type="match status" value="1"/>
</dbReference>
<dbReference type="GO" id="GO:0005829">
    <property type="term" value="C:cytosol"/>
    <property type="evidence" value="ECO:0007669"/>
    <property type="project" value="TreeGrafter"/>
</dbReference>
<keyword evidence="3 7" id="KW-0269">Exonuclease</keyword>
<dbReference type="GO" id="GO:0008408">
    <property type="term" value="F:3'-5' exonuclease activity"/>
    <property type="evidence" value="ECO:0007669"/>
    <property type="project" value="TreeGrafter"/>
</dbReference>
<name>A0A6I6D3R1_9GAMM</name>
<dbReference type="PANTHER" id="PTHR30231">
    <property type="entry name" value="DNA POLYMERASE III SUBUNIT EPSILON"/>
    <property type="match status" value="1"/>
</dbReference>
<comment type="subunit">
    <text evidence="5">DNA polymerase III contains a core (composed of alpha, epsilon and theta chains) that associates with a tau subunit. This core dimerizes to form the POLIII' complex. PolIII' associates with the gamma complex (composed of gamma, delta, delta', psi and chi chains) and with the beta chain to form the complete DNA polymerase III complex.</text>
</comment>
<dbReference type="AlphaFoldDB" id="A0A6I6D3R1"/>
<dbReference type="KEGG" id="ghl:GM160_06610"/>
<evidence type="ECO:0000259" key="6">
    <source>
        <dbReference type="SMART" id="SM00479"/>
    </source>
</evidence>
<keyword evidence="8" id="KW-1185">Reference proteome</keyword>
<dbReference type="SMART" id="SM00479">
    <property type="entry name" value="EXOIII"/>
    <property type="match status" value="1"/>
</dbReference>
<dbReference type="InterPro" id="IPR012337">
    <property type="entry name" value="RNaseH-like_sf"/>
</dbReference>
<dbReference type="PANTHER" id="PTHR30231:SF4">
    <property type="entry name" value="PROTEIN NEN2"/>
    <property type="match status" value="1"/>
</dbReference>
<accession>A0A6I6D3R1</accession>